<gene>
    <name evidence="2" type="ORF">K435DRAFT_522922</name>
</gene>
<keyword evidence="3" id="KW-1185">Reference proteome</keyword>
<keyword evidence="1" id="KW-0472">Membrane</keyword>
<evidence type="ECO:0000313" key="3">
    <source>
        <dbReference type="Proteomes" id="UP000297245"/>
    </source>
</evidence>
<proteinExistence type="predicted"/>
<organism evidence="2 3">
    <name type="scientific">Dendrothele bispora (strain CBS 962.96)</name>
    <dbReference type="NCBI Taxonomy" id="1314807"/>
    <lineage>
        <taxon>Eukaryota</taxon>
        <taxon>Fungi</taxon>
        <taxon>Dikarya</taxon>
        <taxon>Basidiomycota</taxon>
        <taxon>Agaricomycotina</taxon>
        <taxon>Agaricomycetes</taxon>
        <taxon>Agaricomycetidae</taxon>
        <taxon>Agaricales</taxon>
        <taxon>Agaricales incertae sedis</taxon>
        <taxon>Dendrothele</taxon>
    </lineage>
</organism>
<accession>A0A4S8M8M6</accession>
<keyword evidence="1" id="KW-1133">Transmembrane helix</keyword>
<dbReference type="EMBL" id="ML179131">
    <property type="protein sequence ID" value="THU98737.1"/>
    <property type="molecule type" value="Genomic_DNA"/>
</dbReference>
<evidence type="ECO:0000256" key="1">
    <source>
        <dbReference type="SAM" id="Phobius"/>
    </source>
</evidence>
<keyword evidence="1" id="KW-0812">Transmembrane</keyword>
<dbReference type="AlphaFoldDB" id="A0A4S8M8M6"/>
<name>A0A4S8M8M6_DENBC</name>
<sequence length="127" mass="14584">MLRVHWSHTSCVVSCNWARFIFNSISSTSKNKFKVIQFLSLHYCGLCSWPWPCRAFSCFFFLHLLSHATGLVSLLILFLPQSKTVQSSWPWPCRASSCFFFLHLLSHATGLVSLLILFLPQSKTVQK</sequence>
<protein>
    <submittedName>
        <fullName evidence="2">Uncharacterized protein</fullName>
    </submittedName>
</protein>
<feature type="transmembrane region" description="Helical" evidence="1">
    <location>
        <begin position="99"/>
        <end position="119"/>
    </location>
</feature>
<dbReference type="Proteomes" id="UP000297245">
    <property type="component" value="Unassembled WGS sequence"/>
</dbReference>
<evidence type="ECO:0000313" key="2">
    <source>
        <dbReference type="EMBL" id="THU98737.1"/>
    </source>
</evidence>
<reference evidence="2 3" key="1">
    <citation type="journal article" date="2019" name="Nat. Ecol. Evol.">
        <title>Megaphylogeny resolves global patterns of mushroom evolution.</title>
        <authorList>
            <person name="Varga T."/>
            <person name="Krizsan K."/>
            <person name="Foldi C."/>
            <person name="Dima B."/>
            <person name="Sanchez-Garcia M."/>
            <person name="Sanchez-Ramirez S."/>
            <person name="Szollosi G.J."/>
            <person name="Szarkandi J.G."/>
            <person name="Papp V."/>
            <person name="Albert L."/>
            <person name="Andreopoulos W."/>
            <person name="Angelini C."/>
            <person name="Antonin V."/>
            <person name="Barry K.W."/>
            <person name="Bougher N.L."/>
            <person name="Buchanan P."/>
            <person name="Buyck B."/>
            <person name="Bense V."/>
            <person name="Catcheside P."/>
            <person name="Chovatia M."/>
            <person name="Cooper J."/>
            <person name="Damon W."/>
            <person name="Desjardin D."/>
            <person name="Finy P."/>
            <person name="Geml J."/>
            <person name="Haridas S."/>
            <person name="Hughes K."/>
            <person name="Justo A."/>
            <person name="Karasinski D."/>
            <person name="Kautmanova I."/>
            <person name="Kiss B."/>
            <person name="Kocsube S."/>
            <person name="Kotiranta H."/>
            <person name="LaButti K.M."/>
            <person name="Lechner B.E."/>
            <person name="Liimatainen K."/>
            <person name="Lipzen A."/>
            <person name="Lukacs Z."/>
            <person name="Mihaltcheva S."/>
            <person name="Morgado L.N."/>
            <person name="Niskanen T."/>
            <person name="Noordeloos M.E."/>
            <person name="Ohm R.A."/>
            <person name="Ortiz-Santana B."/>
            <person name="Ovrebo C."/>
            <person name="Racz N."/>
            <person name="Riley R."/>
            <person name="Savchenko A."/>
            <person name="Shiryaev A."/>
            <person name="Soop K."/>
            <person name="Spirin V."/>
            <person name="Szebenyi C."/>
            <person name="Tomsovsky M."/>
            <person name="Tulloss R.E."/>
            <person name="Uehling J."/>
            <person name="Grigoriev I.V."/>
            <person name="Vagvolgyi C."/>
            <person name="Papp T."/>
            <person name="Martin F.M."/>
            <person name="Miettinen O."/>
            <person name="Hibbett D.S."/>
            <person name="Nagy L.G."/>
        </authorList>
    </citation>
    <scope>NUCLEOTIDE SEQUENCE [LARGE SCALE GENOMIC DNA]</scope>
    <source>
        <strain evidence="2 3">CBS 962.96</strain>
    </source>
</reference>
<feature type="transmembrane region" description="Helical" evidence="1">
    <location>
        <begin position="58"/>
        <end position="79"/>
    </location>
</feature>